<name>A0ABV7PI56_9BURK</name>
<evidence type="ECO:0000313" key="2">
    <source>
        <dbReference type="EMBL" id="MFC3458217.1"/>
    </source>
</evidence>
<feature type="chain" id="PRO_5045652270" evidence="1">
    <location>
        <begin position="21"/>
        <end position="62"/>
    </location>
</feature>
<evidence type="ECO:0000256" key="1">
    <source>
        <dbReference type="SAM" id="SignalP"/>
    </source>
</evidence>
<proteinExistence type="predicted"/>
<organism evidence="2 3">
    <name type="scientific">Massilia haematophila</name>
    <dbReference type="NCBI Taxonomy" id="457923"/>
    <lineage>
        <taxon>Bacteria</taxon>
        <taxon>Pseudomonadati</taxon>
        <taxon>Pseudomonadota</taxon>
        <taxon>Betaproteobacteria</taxon>
        <taxon>Burkholderiales</taxon>
        <taxon>Oxalobacteraceae</taxon>
        <taxon>Telluria group</taxon>
        <taxon>Massilia</taxon>
    </lineage>
</organism>
<dbReference type="Proteomes" id="UP001595665">
    <property type="component" value="Unassembled WGS sequence"/>
</dbReference>
<reference evidence="3" key="1">
    <citation type="journal article" date="2019" name="Int. J. Syst. Evol. Microbiol.">
        <title>The Global Catalogue of Microorganisms (GCM) 10K type strain sequencing project: providing services to taxonomists for standard genome sequencing and annotation.</title>
        <authorList>
            <consortium name="The Broad Institute Genomics Platform"/>
            <consortium name="The Broad Institute Genome Sequencing Center for Infectious Disease"/>
            <person name="Wu L."/>
            <person name="Ma J."/>
        </authorList>
    </citation>
    <scope>NUCLEOTIDE SEQUENCE [LARGE SCALE GENOMIC DNA]</scope>
    <source>
        <strain evidence="3">CCM 7480</strain>
    </source>
</reference>
<gene>
    <name evidence="2" type="ORF">ACFOPH_08160</name>
</gene>
<evidence type="ECO:0000313" key="3">
    <source>
        <dbReference type="Proteomes" id="UP001595665"/>
    </source>
</evidence>
<dbReference type="RefSeq" id="WP_312549604.1">
    <property type="nucleotide sequence ID" value="NZ_JBHRVV010000001.1"/>
</dbReference>
<keyword evidence="1" id="KW-0732">Signal</keyword>
<feature type="signal peptide" evidence="1">
    <location>
        <begin position="1"/>
        <end position="20"/>
    </location>
</feature>
<sequence length="62" mass="6899">MNRKVALFLFSLGLAASAGATHMDDLACREYCAFERTNCETEAAGNNCLLVERQCLMDCRHI</sequence>
<protein>
    <submittedName>
        <fullName evidence="2">Uncharacterized protein</fullName>
    </submittedName>
</protein>
<comment type="caution">
    <text evidence="2">The sequence shown here is derived from an EMBL/GenBank/DDBJ whole genome shotgun (WGS) entry which is preliminary data.</text>
</comment>
<keyword evidence="3" id="KW-1185">Reference proteome</keyword>
<accession>A0ABV7PI56</accession>
<dbReference type="EMBL" id="JBHRVV010000001">
    <property type="protein sequence ID" value="MFC3458217.1"/>
    <property type="molecule type" value="Genomic_DNA"/>
</dbReference>